<dbReference type="GO" id="GO:0008270">
    <property type="term" value="F:zinc ion binding"/>
    <property type="evidence" value="ECO:0007669"/>
    <property type="project" value="UniProtKB-KW"/>
</dbReference>
<keyword evidence="3" id="KW-0862">Zinc</keyword>
<comment type="caution">
    <text evidence="6">The sequence shown here is derived from an EMBL/GenBank/DDBJ whole genome shotgun (WGS) entry which is preliminary data.</text>
</comment>
<evidence type="ECO:0000256" key="4">
    <source>
        <dbReference type="SAM" id="Phobius"/>
    </source>
</evidence>
<dbReference type="EMBL" id="JAAMPC010000017">
    <property type="protein sequence ID" value="KAG2249902.1"/>
    <property type="molecule type" value="Genomic_DNA"/>
</dbReference>
<feature type="transmembrane region" description="Helical" evidence="4">
    <location>
        <begin position="640"/>
        <end position="661"/>
    </location>
</feature>
<dbReference type="Pfam" id="PF23113">
    <property type="entry name" value="MARCHF6_C"/>
    <property type="match status" value="1"/>
</dbReference>
<keyword evidence="4" id="KW-1133">Transmembrane helix</keyword>
<feature type="transmembrane region" description="Helical" evidence="4">
    <location>
        <begin position="697"/>
        <end position="721"/>
    </location>
</feature>
<dbReference type="PANTHER" id="PTHR13145">
    <property type="entry name" value="SSM4 PROTEIN"/>
    <property type="match status" value="1"/>
</dbReference>
<evidence type="ECO:0000256" key="3">
    <source>
        <dbReference type="ARBA" id="ARBA00022833"/>
    </source>
</evidence>
<gene>
    <name evidence="6" type="ORF">Bca52824_089530</name>
</gene>
<dbReference type="GO" id="GO:0005789">
    <property type="term" value="C:endoplasmic reticulum membrane"/>
    <property type="evidence" value="ECO:0007669"/>
    <property type="project" value="TreeGrafter"/>
</dbReference>
<feature type="transmembrane region" description="Helical" evidence="4">
    <location>
        <begin position="167"/>
        <end position="193"/>
    </location>
</feature>
<dbReference type="InterPro" id="IPR011016">
    <property type="entry name" value="Znf_RING-CH"/>
</dbReference>
<feature type="transmembrane region" description="Helical" evidence="4">
    <location>
        <begin position="510"/>
        <end position="529"/>
    </location>
</feature>
<feature type="transmembrane region" description="Helical" evidence="4">
    <location>
        <begin position="603"/>
        <end position="628"/>
    </location>
</feature>
<dbReference type="PANTHER" id="PTHR13145:SF3">
    <property type="entry name" value="RING_FYVE_PHD ZINC FINGER SUPERFAMILY PROTEIN"/>
    <property type="match status" value="1"/>
</dbReference>
<feature type="transmembrane region" description="Helical" evidence="4">
    <location>
        <begin position="741"/>
        <end position="766"/>
    </location>
</feature>
<feature type="transmembrane region" description="Helical" evidence="4">
    <location>
        <begin position="786"/>
        <end position="808"/>
    </location>
</feature>
<dbReference type="PROSITE" id="PS51292">
    <property type="entry name" value="ZF_RING_CH"/>
    <property type="match status" value="1"/>
</dbReference>
<keyword evidence="1" id="KW-0479">Metal-binding</keyword>
<protein>
    <recommendedName>
        <fullName evidence="5">RING-CH-type domain-containing protein</fullName>
    </recommendedName>
</protein>
<feature type="domain" description="RING-CH-type" evidence="5">
    <location>
        <begin position="17"/>
        <end position="78"/>
    </location>
</feature>
<dbReference type="GO" id="GO:0036503">
    <property type="term" value="P:ERAD pathway"/>
    <property type="evidence" value="ECO:0007669"/>
    <property type="project" value="TreeGrafter"/>
</dbReference>
<evidence type="ECO:0000256" key="1">
    <source>
        <dbReference type="ARBA" id="ARBA00022723"/>
    </source>
</evidence>
<dbReference type="Gene3D" id="3.30.40.10">
    <property type="entry name" value="Zinc/RING finger domain, C3HC4 (zinc finger)"/>
    <property type="match status" value="1"/>
</dbReference>
<keyword evidence="4" id="KW-0812">Transmembrane</keyword>
<dbReference type="Pfam" id="PF12906">
    <property type="entry name" value="RINGv"/>
    <property type="match status" value="1"/>
</dbReference>
<evidence type="ECO:0000313" key="6">
    <source>
        <dbReference type="EMBL" id="KAG2249902.1"/>
    </source>
</evidence>
<proteinExistence type="predicted"/>
<dbReference type="Proteomes" id="UP000886595">
    <property type="component" value="Unassembled WGS sequence"/>
</dbReference>
<feature type="transmembrane region" description="Helical" evidence="4">
    <location>
        <begin position="291"/>
        <end position="312"/>
    </location>
</feature>
<reference evidence="6 7" key="1">
    <citation type="submission" date="2020-02" db="EMBL/GenBank/DDBJ databases">
        <authorList>
            <person name="Ma Q."/>
            <person name="Huang Y."/>
            <person name="Song X."/>
            <person name="Pei D."/>
        </authorList>
    </citation>
    <scope>NUCLEOTIDE SEQUENCE [LARGE SCALE GENOMIC DNA]</scope>
    <source>
        <strain evidence="6">Sxm20200214</strain>
        <tissue evidence="6">Leaf</tissue>
    </source>
</reference>
<evidence type="ECO:0000259" key="5">
    <source>
        <dbReference type="PROSITE" id="PS51292"/>
    </source>
</evidence>
<feature type="transmembrane region" description="Helical" evidence="4">
    <location>
        <begin position="134"/>
        <end position="155"/>
    </location>
</feature>
<keyword evidence="2" id="KW-0863">Zinc-finger</keyword>
<keyword evidence="7" id="KW-1185">Reference proteome</keyword>
<feature type="transmembrane region" description="Helical" evidence="4">
    <location>
        <begin position="419"/>
        <end position="439"/>
    </location>
</feature>
<dbReference type="InterPro" id="IPR013083">
    <property type="entry name" value="Znf_RING/FYVE/PHD"/>
</dbReference>
<dbReference type="AlphaFoldDB" id="A0A8X7TPV7"/>
<feature type="transmembrane region" description="Helical" evidence="4">
    <location>
        <begin position="469"/>
        <end position="488"/>
    </location>
</feature>
<feature type="transmembrane region" description="Helical" evidence="4">
    <location>
        <begin position="828"/>
        <end position="844"/>
    </location>
</feature>
<dbReference type="OrthoDB" id="1108038at2759"/>
<dbReference type="SMART" id="SM00744">
    <property type="entry name" value="RINGv"/>
    <property type="match status" value="1"/>
</dbReference>
<keyword evidence="4" id="KW-0472">Membrane</keyword>
<dbReference type="SUPFAM" id="SSF57850">
    <property type="entry name" value="RING/U-box"/>
    <property type="match status" value="1"/>
</dbReference>
<sequence>METENKVGGSGEATDMMKNEDVDICRICQSPEEPNNPLRHPCACRGSLKYVHTDCIFLWINRRRLTHCEVQNLLSFFLFPYFFIENKNILSASLLPLQICKRSYSIVPVYSDNAPERLPCQEFLKSVLLRAFRFMTLILPWLLAVAFHSHCMFFLLADMETEFENKIAFELSCFFLGLLYTVEIVTEITYIVVLRVIYEEIARTEPELLRPVHLIANGLRHKGVTKILLVLWKYMRILCDWWHDQLLQKLPFFHHVFMRGPLALAFVVPRNTLLDEFGSIRRFLFFLDDNTFAVLAINISWSFLDYMLPYLIGQAVFVLLRCLPPHGWILENISEITVGHIVLLSVWLAYFKSVFTLIRNPTRTRWFSLSVKDTLILCFKIILLPWMLGCWIDFCTFPLTGATVSQRLEVVSDYPLMAAKHWCAGIGYLLVALSCMKLIQEIVQKRAFWYLLDVTEPNYKITKLHLGSLLFAFAFHGAVVVIVFHLPIKTITLINRSFFPLKFGVYKDEFMLGLLAAYICCPMWLANSVKQSIKPIVHKWVIAVSSCLKLSNFLLGVPQRRDGINHNVRLAFGIAEGCMVSFYGSQSDTTDEEDTNEQRDERFVLRIGMMLALAALSMFLVSTTFMALPVLAGRAFFNSISFYMLSFGLEHDDICAFWIGLCIMRKIYKVTCFAYDHVVARRIDLLLKHVMKCMQNVLLFSIWIFVVPGLLGLLIDLMIIIPIQVPLDESPVYNFLLDWLIGVYVLHIWIFLTLFTPITCFATVAWREKLQRIRSVGISHLPFTWLIRDVIGSAINTLLTTLCFPYVLTNSLFPVLGFSREANLTVQRFVWPVLLAVMVIWFSAKLTRDLIIYIHQVEFDNRYKVGERLVDFTQDL</sequence>
<evidence type="ECO:0000313" key="7">
    <source>
        <dbReference type="Proteomes" id="UP000886595"/>
    </source>
</evidence>
<dbReference type="InterPro" id="IPR056521">
    <property type="entry name" value="MARCHF6-like_C"/>
</dbReference>
<feature type="transmembrane region" description="Helical" evidence="4">
    <location>
        <begin position="375"/>
        <end position="399"/>
    </location>
</feature>
<evidence type="ECO:0000256" key="2">
    <source>
        <dbReference type="ARBA" id="ARBA00022771"/>
    </source>
</evidence>
<accession>A0A8X7TPV7</accession>
<name>A0A8X7TPV7_BRACI</name>
<feature type="transmembrane region" description="Helical" evidence="4">
    <location>
        <begin position="332"/>
        <end position="355"/>
    </location>
</feature>
<organism evidence="6 7">
    <name type="scientific">Brassica carinata</name>
    <name type="common">Ethiopian mustard</name>
    <name type="synonym">Abyssinian cabbage</name>
    <dbReference type="NCBI Taxonomy" id="52824"/>
    <lineage>
        <taxon>Eukaryota</taxon>
        <taxon>Viridiplantae</taxon>
        <taxon>Streptophyta</taxon>
        <taxon>Embryophyta</taxon>
        <taxon>Tracheophyta</taxon>
        <taxon>Spermatophyta</taxon>
        <taxon>Magnoliopsida</taxon>
        <taxon>eudicotyledons</taxon>
        <taxon>Gunneridae</taxon>
        <taxon>Pentapetalae</taxon>
        <taxon>rosids</taxon>
        <taxon>malvids</taxon>
        <taxon>Brassicales</taxon>
        <taxon>Brassicaceae</taxon>
        <taxon>Brassiceae</taxon>
        <taxon>Brassica</taxon>
    </lineage>
</organism>